<evidence type="ECO:0000313" key="2">
    <source>
        <dbReference type="EMBL" id="MDQ2092892.1"/>
    </source>
</evidence>
<feature type="signal peptide" evidence="1">
    <location>
        <begin position="1"/>
        <end position="17"/>
    </location>
</feature>
<name>A0AAJ1UBK5_9RHOB</name>
<organism evidence="2 3">
    <name type="scientific">Rhodalgimonas zhirmunskyi</name>
    <dbReference type="NCBI Taxonomy" id="2964767"/>
    <lineage>
        <taxon>Bacteria</taxon>
        <taxon>Pseudomonadati</taxon>
        <taxon>Pseudomonadota</taxon>
        <taxon>Alphaproteobacteria</taxon>
        <taxon>Rhodobacterales</taxon>
        <taxon>Roseobacteraceae</taxon>
        <taxon>Rhodalgimonas</taxon>
    </lineage>
</organism>
<dbReference type="InterPro" id="IPR045467">
    <property type="entry name" value="DUF6497"/>
</dbReference>
<dbReference type="AlphaFoldDB" id="A0AAJ1UBK5"/>
<dbReference type="RefSeq" id="WP_317624503.1">
    <property type="nucleotide sequence ID" value="NZ_JANFFA010000001.1"/>
</dbReference>
<dbReference type="Pfam" id="PF20107">
    <property type="entry name" value="DUF6497"/>
    <property type="match status" value="1"/>
</dbReference>
<keyword evidence="3" id="KW-1185">Reference proteome</keyword>
<feature type="chain" id="PRO_5042471037" evidence="1">
    <location>
        <begin position="18"/>
        <end position="137"/>
    </location>
</feature>
<evidence type="ECO:0000256" key="1">
    <source>
        <dbReference type="SAM" id="SignalP"/>
    </source>
</evidence>
<comment type="caution">
    <text evidence="2">The sequence shown here is derived from an EMBL/GenBank/DDBJ whole genome shotgun (WGS) entry which is preliminary data.</text>
</comment>
<accession>A0AAJ1UBK5</accession>
<evidence type="ECO:0000313" key="3">
    <source>
        <dbReference type="Proteomes" id="UP001227162"/>
    </source>
</evidence>
<proteinExistence type="predicted"/>
<keyword evidence="1" id="KW-0732">Signal</keyword>
<sequence length="137" mass="14906">MIRLALVFVAVAGRLCAADMPALPDVPSGLGLELQEMLYEVKPDGANDYARFRFVAPELNKDLASDYEARLADMRTLCDHYALKALTSQAKHADVIVISLSDSATEFGRPAPDTVQVFEAFRIKPSLSGGACILEDF</sequence>
<dbReference type="EMBL" id="JANFFA010000001">
    <property type="protein sequence ID" value="MDQ2092892.1"/>
    <property type="molecule type" value="Genomic_DNA"/>
</dbReference>
<dbReference type="Proteomes" id="UP001227162">
    <property type="component" value="Unassembled WGS sequence"/>
</dbReference>
<reference evidence="2" key="2">
    <citation type="submission" date="2023-04" db="EMBL/GenBank/DDBJ databases">
        <title>'Rhodoalgimonas zhirmunskyi' gen. nov., isolated from a red alga.</title>
        <authorList>
            <person name="Nedashkovskaya O.I."/>
            <person name="Otstavnykh N.Y."/>
            <person name="Bystritskaya E.P."/>
            <person name="Balabanova L.A."/>
            <person name="Isaeva M.P."/>
        </authorList>
    </citation>
    <scope>NUCLEOTIDE SEQUENCE</scope>
    <source>
        <strain evidence="2">10Alg 79</strain>
    </source>
</reference>
<reference evidence="2" key="1">
    <citation type="submission" date="2022-07" db="EMBL/GenBank/DDBJ databases">
        <authorList>
            <person name="Otstavnykh N."/>
            <person name="Isaeva M."/>
            <person name="Bystritskaya E."/>
        </authorList>
    </citation>
    <scope>NUCLEOTIDE SEQUENCE</scope>
    <source>
        <strain evidence="2">10Alg 79</strain>
    </source>
</reference>
<gene>
    <name evidence="2" type="ORF">NOI20_02070</name>
</gene>
<protein>
    <submittedName>
        <fullName evidence="2">DUF6497 family protein</fullName>
    </submittedName>
</protein>